<dbReference type="InterPro" id="IPR001005">
    <property type="entry name" value="SANT/Myb"/>
</dbReference>
<evidence type="ECO:0000313" key="6">
    <source>
        <dbReference type="EMBL" id="EJK51661.1"/>
    </source>
</evidence>
<dbReference type="PANTHER" id="PTHR45614:SF274">
    <property type="entry name" value="MYB-LIKE DNA-BINDING PROTEIN"/>
    <property type="match status" value="1"/>
</dbReference>
<dbReference type="FunFam" id="1.10.10.60:FF:000010">
    <property type="entry name" value="Transcriptional activator Myb isoform A"/>
    <property type="match status" value="1"/>
</dbReference>
<feature type="compositionally biased region" description="Low complexity" evidence="3">
    <location>
        <begin position="540"/>
        <end position="561"/>
    </location>
</feature>
<evidence type="ECO:0000259" key="5">
    <source>
        <dbReference type="PROSITE" id="PS51294"/>
    </source>
</evidence>
<dbReference type="GO" id="GO:0000978">
    <property type="term" value="F:RNA polymerase II cis-regulatory region sequence-specific DNA binding"/>
    <property type="evidence" value="ECO:0007669"/>
    <property type="project" value="TreeGrafter"/>
</dbReference>
<dbReference type="CDD" id="cd00167">
    <property type="entry name" value="SANT"/>
    <property type="match status" value="2"/>
</dbReference>
<feature type="domain" description="HTH myb-type" evidence="5">
    <location>
        <begin position="439"/>
        <end position="489"/>
    </location>
</feature>
<feature type="compositionally biased region" description="Low complexity" evidence="3">
    <location>
        <begin position="629"/>
        <end position="643"/>
    </location>
</feature>
<feature type="region of interest" description="Disordered" evidence="3">
    <location>
        <begin position="920"/>
        <end position="965"/>
    </location>
</feature>
<evidence type="ECO:0000256" key="2">
    <source>
        <dbReference type="ARBA" id="ARBA00023125"/>
    </source>
</evidence>
<feature type="region of interest" description="Disordered" evidence="3">
    <location>
        <begin position="374"/>
        <end position="393"/>
    </location>
</feature>
<feature type="non-terminal residue" evidence="6">
    <location>
        <position position="1"/>
    </location>
</feature>
<dbReference type="Proteomes" id="UP000266841">
    <property type="component" value="Unassembled WGS sequence"/>
</dbReference>
<dbReference type="AlphaFoldDB" id="K0RRZ5"/>
<dbReference type="Pfam" id="PF13921">
    <property type="entry name" value="Myb_DNA-bind_6"/>
    <property type="match status" value="1"/>
</dbReference>
<feature type="region of interest" description="Disordered" evidence="3">
    <location>
        <begin position="1001"/>
        <end position="1025"/>
    </location>
</feature>
<dbReference type="GO" id="GO:0005634">
    <property type="term" value="C:nucleus"/>
    <property type="evidence" value="ECO:0007669"/>
    <property type="project" value="TreeGrafter"/>
</dbReference>
<feature type="domain" description="Myb-like" evidence="4">
    <location>
        <begin position="382"/>
        <end position="433"/>
    </location>
</feature>
<feature type="compositionally biased region" description="Low complexity" evidence="3">
    <location>
        <begin position="922"/>
        <end position="935"/>
    </location>
</feature>
<feature type="compositionally biased region" description="Polar residues" evidence="3">
    <location>
        <begin position="674"/>
        <end position="688"/>
    </location>
</feature>
<feature type="region of interest" description="Disordered" evidence="3">
    <location>
        <begin position="819"/>
        <end position="867"/>
    </location>
</feature>
<dbReference type="InterPro" id="IPR050560">
    <property type="entry name" value="MYB_TF"/>
</dbReference>
<dbReference type="PROSITE" id="PS50090">
    <property type="entry name" value="MYB_LIKE"/>
    <property type="match status" value="2"/>
</dbReference>
<dbReference type="InterPro" id="IPR017930">
    <property type="entry name" value="Myb_dom"/>
</dbReference>
<feature type="compositionally biased region" description="Basic residues" evidence="3">
    <location>
        <begin position="153"/>
        <end position="163"/>
    </location>
</feature>
<evidence type="ECO:0000259" key="4">
    <source>
        <dbReference type="PROSITE" id="PS50090"/>
    </source>
</evidence>
<feature type="region of interest" description="Disordered" evidence="3">
    <location>
        <begin position="525"/>
        <end position="561"/>
    </location>
</feature>
<dbReference type="SUPFAM" id="SSF46689">
    <property type="entry name" value="Homeodomain-like"/>
    <property type="match status" value="1"/>
</dbReference>
<proteinExistence type="predicted"/>
<sequence length="1048" mass="113344">KHSSRFKSRWAKGPVEGPNESTNRHKQSPRELAWDERGAFCLFPEKAARVERYDGAEGSRMIDGAFPARVPIGDRPGPNLWRAVDMEEGARVLQGAAGEKSAGEDCDSSWKERRFATRESPTAKACGRSIETSNLSAVPKGRVGVRGESPQKKMAKKRGRPSKKQADEPMTEAGHAVGAPYMHHPQHATAAVSLPPRVPTAALHQQHAYLAGGGGHHVHDAPMPDAFMPPPAILPQRRAARVAAGKLRGWKDHIEDADEGYDDEDQAADEGGSFAESAVVDDEYGARRASQGFSTRPPRWTDPEDLQLRSIISQLQPRLAAAKTVTPEQIKSLPWDTVSSLLHEHRVRHPRNNNSTNYVRKGPECMRRYSKLRGAAKGGAEKAGASKGPWTEEEDRKVLELVKKYGPKKWSVIAGELPGRIGKQCRERWHNHLNPNISKAPWSNEEDRIILRHQRDGTGNKWAEIAKQLPGRTDNAIKNHWNSSMKRKVEKYIHGKNLQGKHAIKDAKGRLLIGDDIDGCVAAARQGMKAPKGSKTAPPRRSSSTRSNLSRSASTVSSASQTSYDSSYYEPVAVAPSSAYGPPSNAAAAAAAAAAYVAQAQPQRQTYLSYAESREVTAISTANAVFAPSKKPAAAPAKQADPPSGGGGVLRRKRGASEVAGGVDPPSDRKRQYTLGQSKETPSSSASVRTDAPSAIERRKMAENAAKCAGTHVDVGLARALDDLNLTEEERTRVPKFFQDKMIPFLGAYRPPPSARKSIIKPSQSSSANAIPNTPTVLGFGRDEDLADAATGANILNLHPSPVTSRKQRHDLETVAFDPFSPATRGFPPARPAQDAGRSPGEGTARLDLSATPHSSRLPPPMGHPTPMSSFSPFVSSSYMESIAAGPLGSLTPGPESSAAKAPTWDQIWGSEATPFRQHPLAAAGAQQQQQPMAASKFHHEQQQQQHPEIPAAFSFSDLSPKDDRDSLVVTDSRARTRGAGGADRDLSLFHFSQFESLGFSQAPSKDDLDEGFEDSGVDRAMSEFPSPQVVEANVRLKKRSGLVLTEP</sequence>
<reference evidence="6 7" key="1">
    <citation type="journal article" date="2012" name="Genome Biol.">
        <title>Genome and low-iron response of an oceanic diatom adapted to chronic iron limitation.</title>
        <authorList>
            <person name="Lommer M."/>
            <person name="Specht M."/>
            <person name="Roy A.S."/>
            <person name="Kraemer L."/>
            <person name="Andreson R."/>
            <person name="Gutowska M.A."/>
            <person name="Wolf J."/>
            <person name="Bergner S.V."/>
            <person name="Schilhabel M.B."/>
            <person name="Klostermeier U.C."/>
            <person name="Beiko R.G."/>
            <person name="Rosenstiel P."/>
            <person name="Hippler M."/>
            <person name="Laroche J."/>
        </authorList>
    </citation>
    <scope>NUCLEOTIDE SEQUENCE [LARGE SCALE GENOMIC DNA]</scope>
    <source>
        <strain evidence="6 7">CCMP1005</strain>
    </source>
</reference>
<gene>
    <name evidence="6" type="ORF">THAOC_29145</name>
</gene>
<feature type="domain" description="HTH myb-type" evidence="5">
    <location>
        <begin position="382"/>
        <end position="437"/>
    </location>
</feature>
<keyword evidence="1" id="KW-0677">Repeat</keyword>
<protein>
    <submittedName>
        <fullName evidence="6">Uncharacterized protein</fullName>
    </submittedName>
</protein>
<keyword evidence="7" id="KW-1185">Reference proteome</keyword>
<organism evidence="6 7">
    <name type="scientific">Thalassiosira oceanica</name>
    <name type="common">Marine diatom</name>
    <dbReference type="NCBI Taxonomy" id="159749"/>
    <lineage>
        <taxon>Eukaryota</taxon>
        <taxon>Sar</taxon>
        <taxon>Stramenopiles</taxon>
        <taxon>Ochrophyta</taxon>
        <taxon>Bacillariophyta</taxon>
        <taxon>Coscinodiscophyceae</taxon>
        <taxon>Thalassiosirophycidae</taxon>
        <taxon>Thalassiosirales</taxon>
        <taxon>Thalassiosiraceae</taxon>
        <taxon>Thalassiosira</taxon>
    </lineage>
</organism>
<accession>K0RRZ5</accession>
<dbReference type="SMART" id="SM00717">
    <property type="entry name" value="SANT"/>
    <property type="match status" value="3"/>
</dbReference>
<dbReference type="OrthoDB" id="2143914at2759"/>
<feature type="region of interest" description="Disordered" evidence="3">
    <location>
        <begin position="629"/>
        <end position="694"/>
    </location>
</feature>
<dbReference type="InterPro" id="IPR009057">
    <property type="entry name" value="Homeodomain-like_sf"/>
</dbReference>
<feature type="region of interest" description="Disordered" evidence="3">
    <location>
        <begin position="140"/>
        <end position="171"/>
    </location>
</feature>
<feature type="compositionally biased region" description="Basic residues" evidence="3">
    <location>
        <begin position="1"/>
        <end position="10"/>
    </location>
</feature>
<feature type="domain" description="Myb-like" evidence="4">
    <location>
        <begin position="434"/>
        <end position="485"/>
    </location>
</feature>
<evidence type="ECO:0000256" key="3">
    <source>
        <dbReference type="SAM" id="MobiDB-lite"/>
    </source>
</evidence>
<dbReference type="eggNOG" id="KOG0048">
    <property type="taxonomic scope" value="Eukaryota"/>
</dbReference>
<evidence type="ECO:0000256" key="1">
    <source>
        <dbReference type="ARBA" id="ARBA00022737"/>
    </source>
</evidence>
<keyword evidence="2" id="KW-0238">DNA-binding</keyword>
<feature type="region of interest" description="Disordered" evidence="3">
    <location>
        <begin position="1"/>
        <end position="31"/>
    </location>
</feature>
<evidence type="ECO:0000313" key="7">
    <source>
        <dbReference type="Proteomes" id="UP000266841"/>
    </source>
</evidence>
<dbReference type="PANTHER" id="PTHR45614">
    <property type="entry name" value="MYB PROTEIN-RELATED"/>
    <property type="match status" value="1"/>
</dbReference>
<dbReference type="Gene3D" id="1.10.10.60">
    <property type="entry name" value="Homeodomain-like"/>
    <property type="match status" value="2"/>
</dbReference>
<dbReference type="GO" id="GO:0000981">
    <property type="term" value="F:DNA-binding transcription factor activity, RNA polymerase II-specific"/>
    <property type="evidence" value="ECO:0007669"/>
    <property type="project" value="TreeGrafter"/>
</dbReference>
<dbReference type="PROSITE" id="PS51294">
    <property type="entry name" value="HTH_MYB"/>
    <property type="match status" value="2"/>
</dbReference>
<comment type="caution">
    <text evidence="6">The sequence shown here is derived from an EMBL/GenBank/DDBJ whole genome shotgun (WGS) entry which is preliminary data.</text>
</comment>
<dbReference type="EMBL" id="AGNL01041264">
    <property type="protein sequence ID" value="EJK51661.1"/>
    <property type="molecule type" value="Genomic_DNA"/>
</dbReference>
<name>K0RRZ5_THAOC</name>